<evidence type="ECO:0000313" key="2">
    <source>
        <dbReference type="WBParaSite" id="Csp11.Scaffold620.g6111.t2"/>
    </source>
</evidence>
<evidence type="ECO:0000313" key="1">
    <source>
        <dbReference type="Proteomes" id="UP000095282"/>
    </source>
</evidence>
<protein>
    <submittedName>
        <fullName evidence="2">HATPase_c domain-containing protein</fullName>
    </submittedName>
</protein>
<dbReference type="Proteomes" id="UP000095282">
    <property type="component" value="Unplaced"/>
</dbReference>
<reference evidence="2" key="1">
    <citation type="submission" date="2016-11" db="UniProtKB">
        <authorList>
            <consortium name="WormBaseParasite"/>
        </authorList>
    </citation>
    <scope>IDENTIFICATION</scope>
</reference>
<organism evidence="1 2">
    <name type="scientific">Caenorhabditis tropicalis</name>
    <dbReference type="NCBI Taxonomy" id="1561998"/>
    <lineage>
        <taxon>Eukaryota</taxon>
        <taxon>Metazoa</taxon>
        <taxon>Ecdysozoa</taxon>
        <taxon>Nematoda</taxon>
        <taxon>Chromadorea</taxon>
        <taxon>Rhabditida</taxon>
        <taxon>Rhabditina</taxon>
        <taxon>Rhabditomorpha</taxon>
        <taxon>Rhabditoidea</taxon>
        <taxon>Rhabditidae</taxon>
        <taxon>Peloderinae</taxon>
        <taxon>Caenorhabditis</taxon>
    </lineage>
</organism>
<accession>A0A1I7THY8</accession>
<name>A0A1I7THY8_9PELO</name>
<keyword evidence="1" id="KW-1185">Reference proteome</keyword>
<sequence length="91" mass="10221">MRRYLSNIAELREMVTYDFENFLDGITTTNIQENGIGLSVRVHIHLPNVQLIKTETLGLDQRTVDRGPNTVRCSGLGHLATHRCALSLVLC</sequence>
<proteinExistence type="predicted"/>
<dbReference type="WBParaSite" id="Csp11.Scaffold620.g6111.t2">
    <property type="protein sequence ID" value="Csp11.Scaffold620.g6111.t2"/>
    <property type="gene ID" value="Csp11.Scaffold620.g6111"/>
</dbReference>
<dbReference type="AlphaFoldDB" id="A0A1I7THY8"/>